<evidence type="ECO:0000313" key="3">
    <source>
        <dbReference type="EMBL" id="CAB4837916.1"/>
    </source>
</evidence>
<name>A0A6J7SCF5_9ZZZZ</name>
<gene>
    <name evidence="1" type="ORF">UFOPK2662_00061</name>
    <name evidence="2" type="ORF">UFOPK2942_00055</name>
    <name evidence="3" type="ORF">UFOPK3232_00033</name>
    <name evidence="4" type="ORF">UFOPK4242_00032</name>
    <name evidence="5" type="ORF">UFOPK4382_00011</name>
</gene>
<evidence type="ECO:0000313" key="2">
    <source>
        <dbReference type="EMBL" id="CAB4770657.1"/>
    </source>
</evidence>
<evidence type="ECO:0000313" key="1">
    <source>
        <dbReference type="EMBL" id="CAB4710383.1"/>
    </source>
</evidence>
<dbReference type="InterPro" id="IPR045596">
    <property type="entry name" value="DUF6459"/>
</dbReference>
<dbReference type="EMBL" id="CAFAAA010000001">
    <property type="protein sequence ID" value="CAB4770657.1"/>
    <property type="molecule type" value="Genomic_DNA"/>
</dbReference>
<sequence length="175" mass="20233">MTTNLIYRELPGFTSIDLTPISSDENEDWLHPILEIFRPLPMQISTKIPKLYLVPSSFNDEFDPDFAPEPTSAKDLPELEEWNLNFARNVLEIFAGRRQPTQLTKQCHHHIFAELLTKSGSEKEIGRIRKIHITEPLDGICESAITVRFGERLRCLILRFEGVDKRWLCTSLTLL</sequence>
<dbReference type="EMBL" id="CAEZYI010000001">
    <property type="protein sequence ID" value="CAB4710383.1"/>
    <property type="molecule type" value="Genomic_DNA"/>
</dbReference>
<dbReference type="Pfam" id="PF20060">
    <property type="entry name" value="DUF6459"/>
    <property type="match status" value="1"/>
</dbReference>
<evidence type="ECO:0000313" key="5">
    <source>
        <dbReference type="EMBL" id="CAB5070577.1"/>
    </source>
</evidence>
<proteinExistence type="predicted"/>
<protein>
    <submittedName>
        <fullName evidence="4">Unannotated protein</fullName>
    </submittedName>
</protein>
<organism evidence="4">
    <name type="scientific">freshwater metagenome</name>
    <dbReference type="NCBI Taxonomy" id="449393"/>
    <lineage>
        <taxon>unclassified sequences</taxon>
        <taxon>metagenomes</taxon>
        <taxon>ecological metagenomes</taxon>
    </lineage>
</organism>
<evidence type="ECO:0000313" key="4">
    <source>
        <dbReference type="EMBL" id="CAB5038686.1"/>
    </source>
</evidence>
<dbReference type="EMBL" id="CAFARE010000001">
    <property type="protein sequence ID" value="CAB4837916.1"/>
    <property type="molecule type" value="Genomic_DNA"/>
</dbReference>
<dbReference type="AlphaFoldDB" id="A0A6J7SCF5"/>
<dbReference type="EMBL" id="CAFBQC010000001">
    <property type="protein sequence ID" value="CAB5038686.1"/>
    <property type="molecule type" value="Genomic_DNA"/>
</dbReference>
<dbReference type="EMBL" id="CAFBRA010000001">
    <property type="protein sequence ID" value="CAB5070577.1"/>
    <property type="molecule type" value="Genomic_DNA"/>
</dbReference>
<accession>A0A6J7SCF5</accession>
<reference evidence="4" key="1">
    <citation type="submission" date="2020-05" db="EMBL/GenBank/DDBJ databases">
        <authorList>
            <person name="Chiriac C."/>
            <person name="Salcher M."/>
            <person name="Ghai R."/>
            <person name="Kavagutti S V."/>
        </authorList>
    </citation>
    <scope>NUCLEOTIDE SEQUENCE</scope>
</reference>